<dbReference type="AlphaFoldDB" id="A0A1G7BPX4"/>
<organism evidence="1 2">
    <name type="scientific">Riemerella columbipharyngis</name>
    <dbReference type="NCBI Taxonomy" id="1071918"/>
    <lineage>
        <taxon>Bacteria</taxon>
        <taxon>Pseudomonadati</taxon>
        <taxon>Bacteroidota</taxon>
        <taxon>Flavobacteriia</taxon>
        <taxon>Flavobacteriales</taxon>
        <taxon>Weeksellaceae</taxon>
        <taxon>Riemerella</taxon>
    </lineage>
</organism>
<dbReference type="RefSeq" id="WP_092736334.1">
    <property type="nucleotide sequence ID" value="NZ_FNAS01000006.1"/>
</dbReference>
<gene>
    <name evidence="1" type="ORF">SAMN05421544_10657</name>
</gene>
<keyword evidence="2" id="KW-1185">Reference proteome</keyword>
<dbReference type="EMBL" id="FNAS01000006">
    <property type="protein sequence ID" value="SDE28486.1"/>
    <property type="molecule type" value="Genomic_DNA"/>
</dbReference>
<proteinExistence type="predicted"/>
<sequence length="182" mass="21054">MKKVNIQFFATLNENVEFLTDMYKAGFNILLRIDEPKANILIDDNNVGSIREILLKENVSYWDSAAYFSNKEYNTNCPFNEFSSYNPDIMFLRIGEEKPGHLKESWLATSLQFDDEELNLAFYRIGQRLKRNTKCGGILYSNDLNEGKFCKNVRYTGGALEFNQKGGKVYQFNPNVHFKLGV</sequence>
<evidence type="ECO:0000313" key="1">
    <source>
        <dbReference type="EMBL" id="SDE28486.1"/>
    </source>
</evidence>
<dbReference type="Proteomes" id="UP000198517">
    <property type="component" value="Unassembled WGS sequence"/>
</dbReference>
<reference evidence="1 2" key="1">
    <citation type="submission" date="2016-10" db="EMBL/GenBank/DDBJ databases">
        <authorList>
            <person name="de Groot N.N."/>
        </authorList>
    </citation>
    <scope>NUCLEOTIDE SEQUENCE [LARGE SCALE GENOMIC DNA]</scope>
    <source>
        <strain evidence="1 2">DSM 24015</strain>
    </source>
</reference>
<evidence type="ECO:0000313" key="2">
    <source>
        <dbReference type="Proteomes" id="UP000198517"/>
    </source>
</evidence>
<accession>A0A1G7BPX4</accession>
<protein>
    <submittedName>
        <fullName evidence="1">Uncharacterized protein</fullName>
    </submittedName>
</protein>
<dbReference type="STRING" id="1071918.SAMN05421544_10657"/>
<name>A0A1G7BPX4_9FLAO</name>
<dbReference type="OrthoDB" id="9256268at2"/>